<organism evidence="2 3">
    <name type="scientific">Bradyrhizobium erythrophlei</name>
    <dbReference type="NCBI Taxonomy" id="1437360"/>
    <lineage>
        <taxon>Bacteria</taxon>
        <taxon>Pseudomonadati</taxon>
        <taxon>Pseudomonadota</taxon>
        <taxon>Alphaproteobacteria</taxon>
        <taxon>Hyphomicrobiales</taxon>
        <taxon>Nitrobacteraceae</taxon>
        <taxon>Bradyrhizobium</taxon>
    </lineage>
</organism>
<name>A0A1M5VGD7_9BRAD</name>
<feature type="compositionally biased region" description="Polar residues" evidence="1">
    <location>
        <begin position="25"/>
        <end position="41"/>
    </location>
</feature>
<evidence type="ECO:0000313" key="3">
    <source>
        <dbReference type="Proteomes" id="UP000189796"/>
    </source>
</evidence>
<dbReference type="EMBL" id="LT670817">
    <property type="protein sequence ID" value="SHH74307.1"/>
    <property type="molecule type" value="Genomic_DNA"/>
</dbReference>
<sequence>MADILWIAGASTLPNDRRQPGLTKHSMSPMTSTSKVAINTSRSDRDNEKRCSTSAFGSYPWPLA</sequence>
<accession>A0A1M5VGD7</accession>
<reference evidence="2 3" key="1">
    <citation type="submission" date="2016-11" db="EMBL/GenBank/DDBJ databases">
        <authorList>
            <person name="Jaros S."/>
            <person name="Januszkiewicz K."/>
            <person name="Wedrychowicz H."/>
        </authorList>
    </citation>
    <scope>NUCLEOTIDE SEQUENCE [LARGE SCALE GENOMIC DNA]</scope>
    <source>
        <strain evidence="2 3">GAS138</strain>
    </source>
</reference>
<evidence type="ECO:0000256" key="1">
    <source>
        <dbReference type="SAM" id="MobiDB-lite"/>
    </source>
</evidence>
<feature type="region of interest" description="Disordered" evidence="1">
    <location>
        <begin position="13"/>
        <end position="64"/>
    </location>
</feature>
<gene>
    <name evidence="2" type="ORF">SAMN05443248_5955</name>
</gene>
<dbReference type="Proteomes" id="UP000189796">
    <property type="component" value="Chromosome I"/>
</dbReference>
<proteinExistence type="predicted"/>
<dbReference type="AlphaFoldDB" id="A0A1M5VGD7"/>
<feature type="compositionally biased region" description="Basic and acidic residues" evidence="1">
    <location>
        <begin position="42"/>
        <end position="51"/>
    </location>
</feature>
<evidence type="ECO:0000313" key="2">
    <source>
        <dbReference type="EMBL" id="SHH74307.1"/>
    </source>
</evidence>
<protein>
    <submittedName>
        <fullName evidence="2">Uncharacterized protein</fullName>
    </submittedName>
</protein>